<dbReference type="AlphaFoldDB" id="D7CYE8"/>
<sequence length="418" mass="47669">MIILSSLGTGRYREARYQSEHHAEDVTTGLFATVLHKWHPEAKIKILATKAARESENGRYLQEHHPDFELVDIPEGRNEAEAWALFETLADPAVLPEGERVIFDITHGLRSLPMLGFLALSYLRVVRNITIEKVYYGALELTPKGGEKPLTPVVDLTPLVNLLDWAQAAKRFQDTGDARLFKALLRDKEHHGLNSLADKLTQFSEAMVYNRTREASHVVNQLKGDVSKSRKAVMTHKQTPFNLVFDQIDGAIRELCTEDVSDGQSLLIAHYGQIQWYLQRKHYAQAIALAREWLVSFWLWKAHGHFDHEHNELISREVAEDWLKEKANADKLRKMSWQEALDAVSNKPKNRDIAWYPLIKLWGELADVRNDFAHFGFRSNPKSTTTLQRDISELIARIPAAVRPLGLELNPHTQGNAS</sequence>
<reference evidence="2" key="1">
    <citation type="submission" date="2010-05" db="EMBL/GenBank/DDBJ databases">
        <title>The complete genome of Truepera radiovictris DSM 17093.</title>
        <authorList>
            <consortium name="US DOE Joint Genome Institute (JGI-PGF)"/>
            <person name="Lucas S."/>
            <person name="Copeland A."/>
            <person name="Lapidus A."/>
            <person name="Glavina del Rio T."/>
            <person name="Dalin E."/>
            <person name="Tice H."/>
            <person name="Bruce D."/>
            <person name="Goodwin L."/>
            <person name="Pitluck S."/>
            <person name="Kyrpides N."/>
            <person name="Mavromatis K."/>
            <person name="Ovchinnikova G."/>
            <person name="Munk A.C."/>
            <person name="Detter J.C."/>
            <person name="Han C."/>
            <person name="Tapia R."/>
            <person name="Land M."/>
            <person name="Hauser L."/>
            <person name="Markowitz V."/>
            <person name="Cheng J.-F."/>
            <person name="Hugenholtz P."/>
            <person name="Woyke T."/>
            <person name="Wu D."/>
            <person name="Tindall B."/>
            <person name="Pomrenke H.G."/>
            <person name="Brambilla E."/>
            <person name="Klenk H.-P."/>
            <person name="Eisen J.A."/>
        </authorList>
    </citation>
    <scope>NUCLEOTIDE SEQUENCE [LARGE SCALE GENOMIC DNA]</scope>
    <source>
        <strain evidence="2">DSM 17093 / CIP 108686 / LMG 22925 / RQ-24</strain>
    </source>
</reference>
<dbReference type="EMBL" id="CP002049">
    <property type="protein sequence ID" value="ADI14787.1"/>
    <property type="molecule type" value="Genomic_DNA"/>
</dbReference>
<dbReference type="Proteomes" id="UP000000379">
    <property type="component" value="Chromosome"/>
</dbReference>
<dbReference type="eggNOG" id="COG1517">
    <property type="taxonomic scope" value="Bacteria"/>
</dbReference>
<gene>
    <name evidence="1" type="ordered locus">Trad_1669</name>
</gene>
<dbReference type="InterPro" id="IPR013383">
    <property type="entry name" value="CRISPR-assoc_prot_DxTHG_CS"/>
</dbReference>
<keyword evidence="2" id="KW-1185">Reference proteome</keyword>
<dbReference type="KEGG" id="tra:Trad_1669"/>
<proteinExistence type="predicted"/>
<evidence type="ECO:0000313" key="2">
    <source>
        <dbReference type="Proteomes" id="UP000000379"/>
    </source>
</evidence>
<dbReference type="NCBIfam" id="TIGR02221">
    <property type="entry name" value="cas_TM1812"/>
    <property type="match status" value="1"/>
</dbReference>
<organism evidence="1 2">
    <name type="scientific">Truepera radiovictrix (strain DSM 17093 / CIP 108686 / LMG 22925 / RQ-24)</name>
    <dbReference type="NCBI Taxonomy" id="649638"/>
    <lineage>
        <taxon>Bacteria</taxon>
        <taxon>Thermotogati</taxon>
        <taxon>Deinococcota</taxon>
        <taxon>Deinococci</taxon>
        <taxon>Trueperales</taxon>
        <taxon>Trueperaceae</taxon>
        <taxon>Truepera</taxon>
    </lineage>
</organism>
<dbReference type="HOGENOM" id="CLU_025124_1_0_0"/>
<reference evidence="1 2" key="2">
    <citation type="journal article" date="2011" name="Stand. Genomic Sci.">
        <title>Complete genome sequence of Truepera radiovictrix type strain (RQ-24).</title>
        <authorList>
            <person name="Ivanova N."/>
            <person name="Rohde C."/>
            <person name="Munk C."/>
            <person name="Nolan M."/>
            <person name="Lucas S."/>
            <person name="Del Rio T.G."/>
            <person name="Tice H."/>
            <person name="Deshpande S."/>
            <person name="Cheng J.F."/>
            <person name="Tapia R."/>
            <person name="Han C."/>
            <person name="Goodwin L."/>
            <person name="Pitluck S."/>
            <person name="Liolios K."/>
            <person name="Mavromatis K."/>
            <person name="Mikhailova N."/>
            <person name="Pati A."/>
            <person name="Chen A."/>
            <person name="Palaniappan K."/>
            <person name="Land M."/>
            <person name="Hauser L."/>
            <person name="Chang Y.J."/>
            <person name="Jeffries C.D."/>
            <person name="Brambilla E."/>
            <person name="Rohde M."/>
            <person name="Goker M."/>
            <person name="Tindall B.J."/>
            <person name="Woyke T."/>
            <person name="Bristow J."/>
            <person name="Eisen J.A."/>
            <person name="Markowitz V."/>
            <person name="Hugenholtz P."/>
            <person name="Kyrpides N.C."/>
            <person name="Klenk H.P."/>
            <person name="Lapidus A."/>
        </authorList>
    </citation>
    <scope>NUCLEOTIDE SEQUENCE [LARGE SCALE GENOMIC DNA]</scope>
    <source>
        <strain evidence="2">DSM 17093 / CIP 108686 / LMG 22925 / RQ-24</strain>
    </source>
</reference>
<name>D7CYE8_TRURR</name>
<dbReference type="NCBIfam" id="TIGR02549">
    <property type="entry name" value="CRISPR_DxTHG"/>
    <property type="match status" value="1"/>
</dbReference>
<dbReference type="RefSeq" id="WP_013178155.1">
    <property type="nucleotide sequence ID" value="NC_014221.1"/>
</dbReference>
<dbReference type="OrthoDB" id="9777703at2"/>
<dbReference type="InterPro" id="IPR011742">
    <property type="entry name" value="CRISPR-assoc_prot_TM1812"/>
</dbReference>
<evidence type="ECO:0000313" key="1">
    <source>
        <dbReference type="EMBL" id="ADI14787.1"/>
    </source>
</evidence>
<dbReference type="CDD" id="cd09732">
    <property type="entry name" value="Csx1_III-U"/>
    <property type="match status" value="1"/>
</dbReference>
<dbReference type="STRING" id="649638.Trad_1669"/>
<protein>
    <submittedName>
        <fullName evidence="1">CRISPR-associated protein, TM1812 family</fullName>
    </submittedName>
</protein>
<dbReference type="SUPFAM" id="SSF160980">
    <property type="entry name" value="SSO1389-like"/>
    <property type="match status" value="1"/>
</dbReference>
<accession>D7CYE8</accession>